<dbReference type="InterPro" id="IPR027417">
    <property type="entry name" value="P-loop_NTPase"/>
</dbReference>
<organism evidence="2 3">
    <name type="scientific">Sphingomonas changnyeongensis</name>
    <dbReference type="NCBI Taxonomy" id="2698679"/>
    <lineage>
        <taxon>Bacteria</taxon>
        <taxon>Pseudomonadati</taxon>
        <taxon>Pseudomonadota</taxon>
        <taxon>Alphaproteobacteria</taxon>
        <taxon>Sphingomonadales</taxon>
        <taxon>Sphingomonadaceae</taxon>
        <taxon>Sphingomonas</taxon>
    </lineage>
</organism>
<dbReference type="AlphaFoldDB" id="A0A7Z2NWL7"/>
<dbReference type="Proteomes" id="UP000464468">
    <property type="component" value="Chromosome"/>
</dbReference>
<dbReference type="PANTHER" id="PTHR35894:SF5">
    <property type="entry name" value="MU-LIKE PROPHAGE FLUMU DNA TRANSPOSITION PROTEIN B"/>
    <property type="match status" value="1"/>
</dbReference>
<name>A0A7Z2NWL7_9SPHN</name>
<dbReference type="KEGG" id="schy:GVO57_07365"/>
<accession>A0A7Z2NWL7</accession>
<dbReference type="InterPro" id="IPR049945">
    <property type="entry name" value="AAA_22"/>
</dbReference>
<dbReference type="RefSeq" id="WP_160592612.1">
    <property type="nucleotide sequence ID" value="NZ_CP047895.1"/>
</dbReference>
<dbReference type="PANTHER" id="PTHR35894">
    <property type="entry name" value="GENERAL SECRETION PATHWAY PROTEIN A-RELATED"/>
    <property type="match status" value="1"/>
</dbReference>
<evidence type="ECO:0000313" key="2">
    <source>
        <dbReference type="EMBL" id="QHL90685.1"/>
    </source>
</evidence>
<feature type="domain" description="ORC1/DEAH AAA+ ATPase" evidence="1">
    <location>
        <begin position="42"/>
        <end position="154"/>
    </location>
</feature>
<evidence type="ECO:0000259" key="1">
    <source>
        <dbReference type="Pfam" id="PF13401"/>
    </source>
</evidence>
<keyword evidence="3" id="KW-1185">Reference proteome</keyword>
<dbReference type="SUPFAM" id="SSF52540">
    <property type="entry name" value="P-loop containing nucleoside triphosphate hydrolases"/>
    <property type="match status" value="1"/>
</dbReference>
<reference evidence="2 3" key="1">
    <citation type="submission" date="2020-01" db="EMBL/GenBank/DDBJ databases">
        <title>Sphingomonas sp. C33 whole genome sequece.</title>
        <authorList>
            <person name="Park C."/>
        </authorList>
    </citation>
    <scope>NUCLEOTIDE SEQUENCE [LARGE SCALE GENOMIC DNA]</scope>
    <source>
        <strain evidence="2 3">C33</strain>
    </source>
</reference>
<dbReference type="EMBL" id="CP047895">
    <property type="protein sequence ID" value="QHL90685.1"/>
    <property type="molecule type" value="Genomic_DNA"/>
</dbReference>
<dbReference type="Gene3D" id="3.40.50.300">
    <property type="entry name" value="P-loop containing nucleotide triphosphate hydrolases"/>
    <property type="match status" value="1"/>
</dbReference>
<protein>
    <submittedName>
        <fullName evidence="2">AAA family ATPase</fullName>
    </submittedName>
</protein>
<dbReference type="Pfam" id="PF13401">
    <property type="entry name" value="AAA_22"/>
    <property type="match status" value="1"/>
</dbReference>
<dbReference type="GO" id="GO:0016887">
    <property type="term" value="F:ATP hydrolysis activity"/>
    <property type="evidence" value="ECO:0007669"/>
    <property type="project" value="InterPro"/>
</dbReference>
<sequence length="253" mass="27847">MTQPFQPQLALEPGQPAQAHLTNMSVALRTMLDCIEAPEGSPRLSVFYGPSGYGKSVAAAFCAGRFDAAFVEAKSVWAQRSILEAIALELGVSRLARTNPKILQQIIDALLHEPRPLIIDEMDHLVKKQSVEVIRDIHDGAGIPIMMIGEEALPAKLKEWERFDNRILVASAAHPASLDDGLKLRDHYCARVAIADDLVAYFVAATKGVTRRVVTNLQQAQRIALEEGADLIDRAWWGRRPVLTGDVQLRRAA</sequence>
<proteinExistence type="predicted"/>
<gene>
    <name evidence="2" type="ORF">GVO57_07365</name>
</gene>
<dbReference type="InterPro" id="IPR052026">
    <property type="entry name" value="ExeA_AAA_ATPase_DNA-bind"/>
</dbReference>
<evidence type="ECO:0000313" key="3">
    <source>
        <dbReference type="Proteomes" id="UP000464468"/>
    </source>
</evidence>